<protein>
    <submittedName>
        <fullName evidence="6">Prepilin-type cleavage/methylation domain-containing protein</fullName>
    </submittedName>
</protein>
<keyword evidence="4" id="KW-0472">Membrane</keyword>
<dbReference type="Proteomes" id="UP000286734">
    <property type="component" value="Unassembled WGS sequence"/>
</dbReference>
<evidence type="ECO:0000313" key="9">
    <source>
        <dbReference type="Proteomes" id="UP000287306"/>
    </source>
</evidence>
<keyword evidence="3" id="KW-0574">Periplasm</keyword>
<dbReference type="EMBL" id="PELP01000222">
    <property type="protein sequence ID" value="RTH03652.1"/>
    <property type="molecule type" value="Genomic_DNA"/>
</dbReference>
<evidence type="ECO:0000313" key="6">
    <source>
        <dbReference type="EMBL" id="RTH23108.1"/>
    </source>
</evidence>
<proteinExistence type="predicted"/>
<dbReference type="AlphaFoldDB" id="A0A430RTZ1"/>
<dbReference type="Proteomes" id="UP000287306">
    <property type="component" value="Unassembled WGS sequence"/>
</dbReference>
<accession>A0A430RTZ1</accession>
<reference evidence="8 9" key="1">
    <citation type="journal article" date="2019" name="Extremophiles">
        <title>Biogeography of thermophiles and predominance of Thermus scotoductus in domestic water heaters.</title>
        <authorList>
            <person name="Wilpiszeski R.L."/>
            <person name="Zhang Z."/>
            <person name="House C.H."/>
        </authorList>
    </citation>
    <scope>NUCLEOTIDE SEQUENCE [LARGE SCALE GENOMIC DNA]</scope>
    <source>
        <strain evidence="7 10">16_S16</strain>
        <strain evidence="6 9">25_S25</strain>
        <strain evidence="5 8">34_S34</strain>
    </source>
</reference>
<dbReference type="RefSeq" id="WP_126170821.1">
    <property type="nucleotide sequence ID" value="NZ_PELL01000391.1"/>
</dbReference>
<comment type="caution">
    <text evidence="6">The sequence shown here is derived from an EMBL/GenBank/DDBJ whole genome shotgun (WGS) entry which is preliminary data.</text>
</comment>
<evidence type="ECO:0000256" key="2">
    <source>
        <dbReference type="ARBA" id="ARBA00004418"/>
    </source>
</evidence>
<dbReference type="InterPro" id="IPR012902">
    <property type="entry name" value="N_methyl_site"/>
</dbReference>
<evidence type="ECO:0000313" key="7">
    <source>
        <dbReference type="EMBL" id="RTH97133.1"/>
    </source>
</evidence>
<dbReference type="GO" id="GO:0009279">
    <property type="term" value="C:cell outer membrane"/>
    <property type="evidence" value="ECO:0007669"/>
    <property type="project" value="UniProtKB-SubCell"/>
</dbReference>
<keyword evidence="4" id="KW-0998">Cell outer membrane</keyword>
<dbReference type="GO" id="GO:0042597">
    <property type="term" value="C:periplasmic space"/>
    <property type="evidence" value="ECO:0007669"/>
    <property type="project" value="UniProtKB-SubCell"/>
</dbReference>
<comment type="subcellular location">
    <subcellularLocation>
        <location evidence="1">Cell outer membrane</location>
        <topology evidence="1">Single-pass membrane protein</topology>
    </subcellularLocation>
    <subcellularLocation>
        <location evidence="2">Periplasm</location>
    </subcellularLocation>
</comment>
<evidence type="ECO:0000256" key="4">
    <source>
        <dbReference type="ARBA" id="ARBA00023237"/>
    </source>
</evidence>
<evidence type="ECO:0000313" key="8">
    <source>
        <dbReference type="Proteomes" id="UP000286734"/>
    </source>
</evidence>
<dbReference type="EMBL" id="PELY01000408">
    <property type="protein sequence ID" value="RTH23108.1"/>
    <property type="molecule type" value="Genomic_DNA"/>
</dbReference>
<organism evidence="6 9">
    <name type="scientific">Thermus scotoductus</name>
    <dbReference type="NCBI Taxonomy" id="37636"/>
    <lineage>
        <taxon>Bacteria</taxon>
        <taxon>Thermotogati</taxon>
        <taxon>Deinococcota</taxon>
        <taxon>Deinococci</taxon>
        <taxon>Thermales</taxon>
        <taxon>Thermaceae</taxon>
        <taxon>Thermus</taxon>
    </lineage>
</organism>
<sequence length="202" mass="21629">MRRGFSLLEVLVALALLGLLAAALLTFTQGVLAANQAARAQAELNETLKDAVGYLADTLQGASDLKASETLLVNQNSCSTPSCLVAVFPGSPDCPVRAYRLVDRTALPPGFKDPDPWADRNTRVLLAYRGTAACTASEFTLDGPYLVLDRVDVYTTPPFFSLATSPLRVSVALRLKTQAAGRTVYAPRSGTYSFTVYPRNAP</sequence>
<dbReference type="Pfam" id="PF07963">
    <property type="entry name" value="N_methyl"/>
    <property type="match status" value="1"/>
</dbReference>
<dbReference type="Proteomes" id="UP000288347">
    <property type="component" value="Unassembled WGS sequence"/>
</dbReference>
<name>A0A430RTZ1_THESC</name>
<evidence type="ECO:0000256" key="3">
    <source>
        <dbReference type="ARBA" id="ARBA00022764"/>
    </source>
</evidence>
<evidence type="ECO:0000256" key="1">
    <source>
        <dbReference type="ARBA" id="ARBA00004203"/>
    </source>
</evidence>
<dbReference type="PROSITE" id="PS00409">
    <property type="entry name" value="PROKAR_NTER_METHYL"/>
    <property type="match status" value="1"/>
</dbReference>
<evidence type="ECO:0000313" key="5">
    <source>
        <dbReference type="EMBL" id="RTH03652.1"/>
    </source>
</evidence>
<dbReference type="EMBL" id="PEMH01000382">
    <property type="protein sequence ID" value="RTH97133.1"/>
    <property type="molecule type" value="Genomic_DNA"/>
</dbReference>
<evidence type="ECO:0000313" key="10">
    <source>
        <dbReference type="Proteomes" id="UP000288347"/>
    </source>
</evidence>
<dbReference type="NCBIfam" id="TIGR02532">
    <property type="entry name" value="IV_pilin_GFxxxE"/>
    <property type="match status" value="1"/>
</dbReference>
<dbReference type="InterPro" id="IPR045584">
    <property type="entry name" value="Pilin-like"/>
</dbReference>
<dbReference type="SUPFAM" id="SSF54523">
    <property type="entry name" value="Pili subunits"/>
    <property type="match status" value="1"/>
</dbReference>
<gene>
    <name evidence="7" type="ORF">CSW29_11960</name>
    <name evidence="6" type="ORF">CSW38_11405</name>
    <name evidence="5" type="ORF">CSW47_08115</name>
</gene>